<evidence type="ECO:0000256" key="2">
    <source>
        <dbReference type="ARBA" id="ARBA00009493"/>
    </source>
</evidence>
<evidence type="ECO:0000256" key="8">
    <source>
        <dbReference type="ARBA" id="ARBA00048552"/>
    </source>
</evidence>
<dbReference type="Proteomes" id="UP001367316">
    <property type="component" value="Unassembled WGS sequence"/>
</dbReference>
<dbReference type="InterPro" id="IPR024075">
    <property type="entry name" value="DNA-dir_RNA_pol_helix_hairp_sf"/>
</dbReference>
<gene>
    <name evidence="12" type="ORF">JOL62DRAFT_238762</name>
</gene>
<dbReference type="Pfam" id="PF00940">
    <property type="entry name" value="RNA_pol"/>
    <property type="match status" value="1"/>
</dbReference>
<dbReference type="Pfam" id="PF14700">
    <property type="entry name" value="RPOL_N"/>
    <property type="match status" value="1"/>
</dbReference>
<evidence type="ECO:0000256" key="10">
    <source>
        <dbReference type="SAM" id="MobiDB-lite"/>
    </source>
</evidence>
<proteinExistence type="inferred from homology"/>
<feature type="region of interest" description="Disordered" evidence="10">
    <location>
        <begin position="500"/>
        <end position="520"/>
    </location>
</feature>
<feature type="region of interest" description="Disordered" evidence="10">
    <location>
        <begin position="1"/>
        <end position="69"/>
    </location>
</feature>
<evidence type="ECO:0000256" key="3">
    <source>
        <dbReference type="ARBA" id="ARBA00012418"/>
    </source>
</evidence>
<sequence>MLSRLARPRTQGQFHNLPVSPNLLLSPRSTPWRFTSTAARRSTDDKTQTTQLSPTIQSRSVATAASTSEPSIQYDQSYATVPTTRAFLHGSQATSSSTENRPIIIHQDLTSPAPRLGNVRGIGGDPYDLFPNFMASLRVRRMERAEEILARLREVYNSTASELAQAHNTFLAAYLQMVLRENPDYNPSKMFKWAMMNMHDKEIPMNLKTFVLLSKAFLAKEDGLKLTRYLRRLFSMVKDSRDVDLETIRNPELFTEAEYAKLQEHLPEYFRPLSQDGLEAGTAQLLKIPESTAHPTSKSNASTLPNLRPVKQKGAGLVTVKRSLSIFLSPEEILKDIPYPDDFEDLTEEQKEQLWNRQRQIRLEEDGVDAAVGRWRIENENMQKLGITSALSTKPMEALMWQWYTALIPSMQEEIRLSKEAMNSEDSEDKDRLGYGMYLDAFSAERLAAMTLLVLLPMFGGKNASDGIKVASACMEVGRHLASEYGISTSEILSPEFSAFQAPQSPESQETSGDDPDLTESTYEALGEIKSFEWSSGLKAKIGAMLLSKVLETAKVQVDRIDPESGKQYAVNEPALFHQSAFKKGRKTGMLKLHPVVQDKLKREPIRGTIGTKYPMIVEPLPWTGFKKGGFYRYPESIIKTTSGEDQRLYCLAAVQRGDMKDVLHGLTVLGKTAWRVNQDVFRVVIEVWNSGEELASIAPENPQIEYPPEPGPDATKRQMVEYMAAKKKINNLKSAYHSQRCFQNFQLEVAHAFKDEVFYFPHNMDFRGRAYPLPALLNHMGADMARGLLKFAKGKELGAVGLSWLKIHLANVYGFDKASLNDREEFAMTHLNDVYDSAEKPLSGRRWWLKAEDPWQCLATCFELKHAFDSPDPTRYVSHLPVHQDGTCNGLQHYAALGGDKAGAAQVNLEPGDKPSDIYTAVADMVRADVLEDAANGVLQALAVKEKITRKVVKQTVMTNVYGVTFVGARDQVQRRLEDLMTDEELAQGGGRMKLSSYVARLIFRALGRMFNGAQAIQEWLGVCAHRISSSLSSEQVQYIESRLVEHKPANSMTSRSRFKTPGTRKSKHGQASPPTEKRDWVDMTSIQNVKLQFRSPVIWTTPLKMPVVQPYRNSKSKQVATKLQNISLKNPDTIDAVDKRKQLQAFPPNFIHSLDASHMFLSAIKCNEVGLTFSSVHDSFWTHAADVPLMNRILRDAFVSMHSEDIIGRLHEEFTVRYKGSMYLESISGSSPVAQQIRDWRRKNKIGTLAELCMERNRWKLLNSDKEEDRQKGREMVTPGAMYAKALAEHPELLKSAVDEEGLTKLGQEEVKGDSSGFAVDPTRVDDVVDEGDDDMDLPDEMDITREAELTKAKAAAVADTATAAEPAATEDGDASNKESTAKAPEAARKARGSRETVRKLWVPMSFPEVPAKGEFDVRVLRDSQYFFS</sequence>
<dbReference type="EMBL" id="JBBPBF010000030">
    <property type="protein sequence ID" value="KAK7608213.1"/>
    <property type="molecule type" value="Genomic_DNA"/>
</dbReference>
<keyword evidence="5 9" id="KW-0808">Transferase</keyword>
<dbReference type="InterPro" id="IPR046950">
    <property type="entry name" value="DNA-dir_Rpol_C_phage-type"/>
</dbReference>
<feature type="compositionally biased region" description="Polar residues" evidence="10">
    <location>
        <begin position="28"/>
        <end position="40"/>
    </location>
</feature>
<dbReference type="Gene3D" id="1.10.287.280">
    <property type="match status" value="1"/>
</dbReference>
<organism evidence="12 13">
    <name type="scientific">Phyllosticta paracitricarpa</name>
    <dbReference type="NCBI Taxonomy" id="2016321"/>
    <lineage>
        <taxon>Eukaryota</taxon>
        <taxon>Fungi</taxon>
        <taxon>Dikarya</taxon>
        <taxon>Ascomycota</taxon>
        <taxon>Pezizomycotina</taxon>
        <taxon>Dothideomycetes</taxon>
        <taxon>Dothideomycetes incertae sedis</taxon>
        <taxon>Botryosphaeriales</taxon>
        <taxon>Phyllostictaceae</taxon>
        <taxon>Phyllosticta</taxon>
    </lineage>
</organism>
<dbReference type="EC" id="2.7.7.6" evidence="3 9"/>
<comment type="catalytic activity">
    <reaction evidence="8 9">
        <text>RNA(n) + a ribonucleoside 5'-triphosphate = RNA(n+1) + diphosphate</text>
        <dbReference type="Rhea" id="RHEA:21248"/>
        <dbReference type="Rhea" id="RHEA-COMP:14527"/>
        <dbReference type="Rhea" id="RHEA-COMP:17342"/>
        <dbReference type="ChEBI" id="CHEBI:33019"/>
        <dbReference type="ChEBI" id="CHEBI:61557"/>
        <dbReference type="ChEBI" id="CHEBI:140395"/>
        <dbReference type="EC" id="2.7.7.6"/>
    </reaction>
</comment>
<dbReference type="InterPro" id="IPR037159">
    <property type="entry name" value="RNA_POL_N_sf"/>
</dbReference>
<dbReference type="PANTHER" id="PTHR10102">
    <property type="entry name" value="DNA-DIRECTED RNA POLYMERASE, MITOCHONDRIAL"/>
    <property type="match status" value="1"/>
</dbReference>
<evidence type="ECO:0000256" key="1">
    <source>
        <dbReference type="ARBA" id="ARBA00004026"/>
    </source>
</evidence>
<evidence type="ECO:0000256" key="9">
    <source>
        <dbReference type="RuleBase" id="RU003805"/>
    </source>
</evidence>
<keyword evidence="4 9" id="KW-0240">DNA-directed RNA polymerase</keyword>
<dbReference type="SMART" id="SM01311">
    <property type="entry name" value="RPOL_N"/>
    <property type="match status" value="1"/>
</dbReference>
<dbReference type="SUPFAM" id="SSF56672">
    <property type="entry name" value="DNA/RNA polymerases"/>
    <property type="match status" value="1"/>
</dbReference>
<dbReference type="PANTHER" id="PTHR10102:SF0">
    <property type="entry name" value="DNA-DIRECTED RNA POLYMERASE, MITOCHONDRIAL"/>
    <property type="match status" value="1"/>
</dbReference>
<dbReference type="InterPro" id="IPR043502">
    <property type="entry name" value="DNA/RNA_pol_sf"/>
</dbReference>
<dbReference type="InterPro" id="IPR002092">
    <property type="entry name" value="DNA-dir_Rpol_phage-type"/>
</dbReference>
<feature type="region of interest" description="Disordered" evidence="10">
    <location>
        <begin position="1051"/>
        <end position="1079"/>
    </location>
</feature>
<dbReference type="Gene3D" id="1.10.287.260">
    <property type="match status" value="1"/>
</dbReference>
<evidence type="ECO:0000256" key="7">
    <source>
        <dbReference type="ARBA" id="ARBA00023163"/>
    </source>
</evidence>
<feature type="region of interest" description="Disordered" evidence="10">
    <location>
        <begin position="1310"/>
        <end position="1341"/>
    </location>
</feature>
<keyword evidence="6 9" id="KW-0548">Nucleotidyltransferase</keyword>
<feature type="compositionally biased region" description="Polar residues" evidence="10">
    <location>
        <begin position="501"/>
        <end position="511"/>
    </location>
</feature>
<evidence type="ECO:0000256" key="4">
    <source>
        <dbReference type="ARBA" id="ARBA00022478"/>
    </source>
</evidence>
<name>A0ABR1MZ09_9PEZI</name>
<dbReference type="PROSITE" id="PS00489">
    <property type="entry name" value="RNA_POL_PHAGE_2"/>
    <property type="match status" value="1"/>
</dbReference>
<keyword evidence="7 9" id="KW-0804">Transcription</keyword>
<dbReference type="InterPro" id="IPR029262">
    <property type="entry name" value="RPOL_N"/>
</dbReference>
<dbReference type="Gene3D" id="1.10.150.20">
    <property type="entry name" value="5' to 3' exonuclease, C-terminal subdomain"/>
    <property type="match status" value="1"/>
</dbReference>
<comment type="function">
    <text evidence="1 9">DNA-dependent RNA polymerase catalyzes the transcription of DNA into RNA using the four ribonucleoside triphosphates as substrates.</text>
</comment>
<protein>
    <recommendedName>
        <fullName evidence="3 9">DNA-directed RNA polymerase</fullName>
        <ecNumber evidence="3 9">2.7.7.6</ecNumber>
    </recommendedName>
</protein>
<feature type="compositionally biased region" description="Basic residues" evidence="10">
    <location>
        <begin position="1058"/>
        <end position="1070"/>
    </location>
</feature>
<evidence type="ECO:0000313" key="12">
    <source>
        <dbReference type="EMBL" id="KAK7608213.1"/>
    </source>
</evidence>
<accession>A0ABR1MZ09</accession>
<feature type="domain" description="DNA-directed RNA polymerase N-terminal" evidence="11">
    <location>
        <begin position="358"/>
        <end position="672"/>
    </location>
</feature>
<feature type="compositionally biased region" description="Basic and acidic residues" evidence="10">
    <location>
        <begin position="1377"/>
        <end position="1397"/>
    </location>
</feature>
<evidence type="ECO:0000256" key="5">
    <source>
        <dbReference type="ARBA" id="ARBA00022679"/>
    </source>
</evidence>
<comment type="similarity">
    <text evidence="2 9">Belongs to the phage and mitochondrial RNA polymerase family.</text>
</comment>
<feature type="compositionally biased region" description="Polar residues" evidence="10">
    <location>
        <begin position="48"/>
        <end position="69"/>
    </location>
</feature>
<evidence type="ECO:0000313" key="13">
    <source>
        <dbReference type="Proteomes" id="UP001367316"/>
    </source>
</evidence>
<evidence type="ECO:0000259" key="11">
    <source>
        <dbReference type="SMART" id="SM01311"/>
    </source>
</evidence>
<keyword evidence="13" id="KW-1185">Reference proteome</keyword>
<feature type="compositionally biased region" description="Acidic residues" evidence="10">
    <location>
        <begin position="1330"/>
        <end position="1341"/>
    </location>
</feature>
<evidence type="ECO:0000256" key="6">
    <source>
        <dbReference type="ARBA" id="ARBA00022695"/>
    </source>
</evidence>
<feature type="compositionally biased region" description="Low complexity" evidence="10">
    <location>
        <begin position="16"/>
        <end position="27"/>
    </location>
</feature>
<feature type="region of interest" description="Disordered" evidence="10">
    <location>
        <begin position="1363"/>
        <end position="1397"/>
    </location>
</feature>
<dbReference type="PROSITE" id="PS00900">
    <property type="entry name" value="RNA_POL_PHAGE_1"/>
    <property type="match status" value="1"/>
</dbReference>
<dbReference type="Gene3D" id="1.10.1320.10">
    <property type="entry name" value="DNA-directed RNA polymerase, N-terminal domain"/>
    <property type="match status" value="1"/>
</dbReference>
<reference evidence="12 13" key="1">
    <citation type="submission" date="2024-04" db="EMBL/GenBank/DDBJ databases">
        <title>Phyllosticta paracitricarpa is synonymous to the EU quarantine fungus P. citricarpa based on phylogenomic analyses.</title>
        <authorList>
            <consortium name="Lawrence Berkeley National Laboratory"/>
            <person name="Van ingen-buijs V.A."/>
            <person name="Van westerhoven A.C."/>
            <person name="Haridas S."/>
            <person name="Skiadas P."/>
            <person name="Martin F."/>
            <person name="Groenewald J.Z."/>
            <person name="Crous P.W."/>
            <person name="Seidl M.F."/>
        </authorList>
    </citation>
    <scope>NUCLEOTIDE SEQUENCE [LARGE SCALE GENOMIC DNA]</scope>
    <source>
        <strain evidence="12 13">CBS 141358</strain>
    </source>
</reference>
<comment type="caution">
    <text evidence="12">The sequence shown here is derived from an EMBL/GenBank/DDBJ whole genome shotgun (WGS) entry which is preliminary data.</text>
</comment>